<dbReference type="AlphaFoldDB" id="A0A139WVP0"/>
<keyword evidence="4 5" id="KW-0720">Serine protease</keyword>
<dbReference type="GO" id="GO:0006508">
    <property type="term" value="P:proteolysis"/>
    <property type="evidence" value="ECO:0007669"/>
    <property type="project" value="UniProtKB-KW"/>
</dbReference>
<dbReference type="PROSITE" id="PS00136">
    <property type="entry name" value="SUBTILASE_ASP"/>
    <property type="match status" value="1"/>
</dbReference>
<comment type="caution">
    <text evidence="8">The sequence shown here is derived from an EMBL/GenBank/DDBJ whole genome shotgun (WGS) entry which is preliminary data.</text>
</comment>
<dbReference type="InterPro" id="IPR023828">
    <property type="entry name" value="Peptidase_S8_Ser-AS"/>
</dbReference>
<dbReference type="InterPro" id="IPR000209">
    <property type="entry name" value="Peptidase_S8/S53_dom"/>
</dbReference>
<dbReference type="InterPro" id="IPR023827">
    <property type="entry name" value="Peptidase_S8_Asp-AS"/>
</dbReference>
<evidence type="ECO:0000313" key="9">
    <source>
        <dbReference type="Proteomes" id="UP000076925"/>
    </source>
</evidence>
<evidence type="ECO:0000313" key="8">
    <source>
        <dbReference type="EMBL" id="KYC36497.1"/>
    </source>
</evidence>
<dbReference type="InterPro" id="IPR050131">
    <property type="entry name" value="Peptidase_S8_subtilisin-like"/>
</dbReference>
<dbReference type="InterPro" id="IPR015500">
    <property type="entry name" value="Peptidase_S8_subtilisin-rel"/>
</dbReference>
<evidence type="ECO:0000256" key="1">
    <source>
        <dbReference type="ARBA" id="ARBA00011073"/>
    </source>
</evidence>
<evidence type="ECO:0000256" key="5">
    <source>
        <dbReference type="PROSITE-ProRule" id="PRU01240"/>
    </source>
</evidence>
<keyword evidence="2 5" id="KW-0645">Protease</keyword>
<dbReference type="RefSeq" id="WP_017748239.1">
    <property type="nucleotide sequence ID" value="NZ_KQ976354.1"/>
</dbReference>
<gene>
    <name evidence="8" type="ORF">WA1_43165</name>
</gene>
<dbReference type="PROSITE" id="PS00137">
    <property type="entry name" value="SUBTILASE_HIS"/>
    <property type="match status" value="1"/>
</dbReference>
<dbReference type="PANTHER" id="PTHR43806">
    <property type="entry name" value="PEPTIDASE S8"/>
    <property type="match status" value="1"/>
</dbReference>
<feature type="active site" description="Charge relay system" evidence="5">
    <location>
        <position position="354"/>
    </location>
</feature>
<organism evidence="8 9">
    <name type="scientific">Scytonema hofmannii PCC 7110</name>
    <dbReference type="NCBI Taxonomy" id="128403"/>
    <lineage>
        <taxon>Bacteria</taxon>
        <taxon>Bacillati</taxon>
        <taxon>Cyanobacteriota</taxon>
        <taxon>Cyanophyceae</taxon>
        <taxon>Nostocales</taxon>
        <taxon>Scytonemataceae</taxon>
        <taxon>Scytonema</taxon>
    </lineage>
</organism>
<reference evidence="8 9" key="1">
    <citation type="journal article" date="2013" name="Genome Biol. Evol.">
        <title>Genomes of Stigonematalean cyanobacteria (subsection V) and the evolution of oxygenic photosynthesis from prokaryotes to plastids.</title>
        <authorList>
            <person name="Dagan T."/>
            <person name="Roettger M."/>
            <person name="Stucken K."/>
            <person name="Landan G."/>
            <person name="Koch R."/>
            <person name="Major P."/>
            <person name="Gould S.B."/>
            <person name="Goremykin V.V."/>
            <person name="Rippka R."/>
            <person name="Tandeau de Marsac N."/>
            <person name="Gugger M."/>
            <person name="Lockhart P.J."/>
            <person name="Allen J.F."/>
            <person name="Brune I."/>
            <person name="Maus I."/>
            <person name="Puhler A."/>
            <person name="Martin W.F."/>
        </authorList>
    </citation>
    <scope>NUCLEOTIDE SEQUENCE [LARGE SCALE GENOMIC DNA]</scope>
    <source>
        <strain evidence="8 9">PCC 7110</strain>
    </source>
</reference>
<evidence type="ECO:0000256" key="2">
    <source>
        <dbReference type="ARBA" id="ARBA00022670"/>
    </source>
</evidence>
<dbReference type="SUPFAM" id="SSF52743">
    <property type="entry name" value="Subtilisin-like"/>
    <property type="match status" value="1"/>
</dbReference>
<evidence type="ECO:0000256" key="3">
    <source>
        <dbReference type="ARBA" id="ARBA00022801"/>
    </source>
</evidence>
<dbReference type="Pfam" id="PF00082">
    <property type="entry name" value="Peptidase_S8"/>
    <property type="match status" value="1"/>
</dbReference>
<dbReference type="GO" id="GO:0004252">
    <property type="term" value="F:serine-type endopeptidase activity"/>
    <property type="evidence" value="ECO:0007669"/>
    <property type="project" value="UniProtKB-UniRule"/>
</dbReference>
<dbReference type="PANTHER" id="PTHR43806:SF11">
    <property type="entry name" value="CEREVISIN-RELATED"/>
    <property type="match status" value="1"/>
</dbReference>
<dbReference type="OrthoDB" id="9762689at2"/>
<feature type="active site" description="Charge relay system" evidence="5">
    <location>
        <position position="153"/>
    </location>
</feature>
<comment type="similarity">
    <text evidence="1 5 6">Belongs to the peptidase S8 family.</text>
</comment>
<protein>
    <recommendedName>
        <fullName evidence="7">Peptidase S8/S53 domain-containing protein</fullName>
    </recommendedName>
</protein>
<dbReference type="Gene3D" id="3.40.50.200">
    <property type="entry name" value="Peptidase S8/S53 domain"/>
    <property type="match status" value="1"/>
</dbReference>
<dbReference type="STRING" id="128403.WA1_43165"/>
<dbReference type="Proteomes" id="UP000076925">
    <property type="component" value="Unassembled WGS sequence"/>
</dbReference>
<name>A0A139WVP0_9CYAN</name>
<keyword evidence="3 5" id="KW-0378">Hydrolase</keyword>
<keyword evidence="9" id="KW-1185">Reference proteome</keyword>
<evidence type="ECO:0000259" key="7">
    <source>
        <dbReference type="Pfam" id="PF00082"/>
    </source>
</evidence>
<dbReference type="PRINTS" id="PR00723">
    <property type="entry name" value="SUBTILISIN"/>
</dbReference>
<dbReference type="InterPro" id="IPR022398">
    <property type="entry name" value="Peptidase_S8_His-AS"/>
</dbReference>
<sequence>MTIYIIQPRSNPASSLDLISTKFTAPCRQKQVREVINLWQEDVTYQKLQNWLLDAQKEGTVRAVSNLSNPGITGTVIADLSDEAVIQIQEDLPDIAILKDEPIELIQPNRNIASLKDKVTETDLWHLAAIGLTKARQKGCDFTGKGITVAVLDTGIDGRHPELSRKIISSYNLDAKQFEIFGDAELLDQDEDTEGHGTHVAGLICGNEVGIAPEVGIINGIMLPQGIGSLFSFVVGMRWISTRSDVDIVNISAGELRGGLELLDLYAETLLAVGILPVCAVGNEGRNRTRSPGNCRSVISVGATTQSGKVAPFSSSGTIVLDHHQYTVPLLVAPGSAVYSSTVGGHYEAWDGTSMATPIVSGIAALILQEYPNITVMELTEALLERCTPLPGQLAERQGAGIIKVEPPAR</sequence>
<evidence type="ECO:0000256" key="6">
    <source>
        <dbReference type="RuleBase" id="RU003355"/>
    </source>
</evidence>
<dbReference type="InterPro" id="IPR036852">
    <property type="entry name" value="Peptidase_S8/S53_dom_sf"/>
</dbReference>
<feature type="active site" description="Charge relay system" evidence="5">
    <location>
        <position position="196"/>
    </location>
</feature>
<dbReference type="PROSITE" id="PS00138">
    <property type="entry name" value="SUBTILASE_SER"/>
    <property type="match status" value="1"/>
</dbReference>
<evidence type="ECO:0000256" key="4">
    <source>
        <dbReference type="ARBA" id="ARBA00022825"/>
    </source>
</evidence>
<proteinExistence type="inferred from homology"/>
<accession>A0A139WVP0</accession>
<dbReference type="PROSITE" id="PS51892">
    <property type="entry name" value="SUBTILASE"/>
    <property type="match status" value="1"/>
</dbReference>
<feature type="domain" description="Peptidase S8/S53" evidence="7">
    <location>
        <begin position="144"/>
        <end position="401"/>
    </location>
</feature>
<dbReference type="EMBL" id="ANNX02000047">
    <property type="protein sequence ID" value="KYC36497.1"/>
    <property type="molecule type" value="Genomic_DNA"/>
</dbReference>